<dbReference type="AlphaFoldDB" id="A0A918P4H4"/>
<dbReference type="PROSITE" id="PS50883">
    <property type="entry name" value="EAL"/>
    <property type="match status" value="1"/>
</dbReference>
<keyword evidence="6" id="KW-1185">Reference proteome</keyword>
<evidence type="ECO:0000259" key="3">
    <source>
        <dbReference type="PROSITE" id="PS50883"/>
    </source>
</evidence>
<dbReference type="EMBL" id="BMYX01000014">
    <property type="protein sequence ID" value="GGY20278.1"/>
    <property type="molecule type" value="Genomic_DNA"/>
</dbReference>
<dbReference type="SUPFAM" id="SSF141868">
    <property type="entry name" value="EAL domain-like"/>
    <property type="match status" value="1"/>
</dbReference>
<dbReference type="Pfam" id="PF11563">
    <property type="entry name" value="Protoglobin"/>
    <property type="match status" value="1"/>
</dbReference>
<protein>
    <recommendedName>
        <fullName evidence="1">Diguanylate cyclase DosC</fullName>
    </recommendedName>
    <alternativeName>
        <fullName evidence="2">Direct oxygen-sensing cyclase</fullName>
    </alternativeName>
</protein>
<comment type="caution">
    <text evidence="5">The sequence shown here is derived from an EMBL/GenBank/DDBJ whole genome shotgun (WGS) entry which is preliminary data.</text>
</comment>
<feature type="domain" description="GGDEF" evidence="4">
    <location>
        <begin position="382"/>
        <end position="512"/>
    </location>
</feature>
<accession>A0A918P4H4</accession>
<dbReference type="InterPro" id="IPR012292">
    <property type="entry name" value="Globin/Proto"/>
</dbReference>
<dbReference type="RefSeq" id="WP_189534766.1">
    <property type="nucleotide sequence ID" value="NZ_BMYX01000014.1"/>
</dbReference>
<dbReference type="Pfam" id="PF00990">
    <property type="entry name" value="GGDEF"/>
    <property type="match status" value="1"/>
</dbReference>
<evidence type="ECO:0000259" key="4">
    <source>
        <dbReference type="PROSITE" id="PS50887"/>
    </source>
</evidence>
<dbReference type="SMART" id="SM00052">
    <property type="entry name" value="EAL"/>
    <property type="match status" value="1"/>
</dbReference>
<dbReference type="CDD" id="cd01068">
    <property type="entry name" value="globin_sensor"/>
    <property type="match status" value="1"/>
</dbReference>
<dbReference type="PANTHER" id="PTHR33121:SF70">
    <property type="entry name" value="SIGNALING PROTEIN YKOW"/>
    <property type="match status" value="1"/>
</dbReference>
<dbReference type="InterPro" id="IPR029016">
    <property type="entry name" value="GAF-like_dom_sf"/>
</dbReference>
<dbReference type="GO" id="GO:0019825">
    <property type="term" value="F:oxygen binding"/>
    <property type="evidence" value="ECO:0007669"/>
    <property type="project" value="InterPro"/>
</dbReference>
<dbReference type="Pfam" id="PF13185">
    <property type="entry name" value="GAF_2"/>
    <property type="match status" value="1"/>
</dbReference>
<feature type="domain" description="EAL" evidence="3">
    <location>
        <begin position="521"/>
        <end position="773"/>
    </location>
</feature>
<gene>
    <name evidence="5" type="ORF">GCM10011289_24800</name>
</gene>
<dbReference type="InterPro" id="IPR003018">
    <property type="entry name" value="GAF"/>
</dbReference>
<evidence type="ECO:0000313" key="6">
    <source>
        <dbReference type="Proteomes" id="UP000645257"/>
    </source>
</evidence>
<reference evidence="5" key="1">
    <citation type="journal article" date="2014" name="Int. J. Syst. Evol. Microbiol.">
        <title>Complete genome sequence of Corynebacterium casei LMG S-19264T (=DSM 44701T), isolated from a smear-ripened cheese.</title>
        <authorList>
            <consortium name="US DOE Joint Genome Institute (JGI-PGF)"/>
            <person name="Walter F."/>
            <person name="Albersmeier A."/>
            <person name="Kalinowski J."/>
            <person name="Ruckert C."/>
        </authorList>
    </citation>
    <scope>NUCLEOTIDE SEQUENCE</scope>
    <source>
        <strain evidence="5">KCTC 32182</strain>
    </source>
</reference>
<dbReference type="Pfam" id="PF00563">
    <property type="entry name" value="EAL"/>
    <property type="match status" value="1"/>
</dbReference>
<dbReference type="Gene3D" id="1.10.490.10">
    <property type="entry name" value="Globins"/>
    <property type="match status" value="1"/>
</dbReference>
<dbReference type="SUPFAM" id="SSF46458">
    <property type="entry name" value="Globin-like"/>
    <property type="match status" value="1"/>
</dbReference>
<sequence length="796" mass="87772">MGNTSLVGKLCRFIGLGEDHLNLIAEFSAGLLARRDVLAKQFYWYLLTNEETSKLIVSLGEAGLARLMTSQTEYIEAMLTCPVDAAHAEKVVALGRMHHRLGVSPVWLCGAYERYLGHLLAQSQVLAANDEQRLKLDEALRKRVLLDILLQLHGHTEAADAKTREHHHSMFATARLYATLSKVSLALIHATGRDELFRSICRICVEEGGFSHAWIGRLDGGTLSQEAVCSHRDHALPANLVLQIDTDDANGPSARAVRTQRPQVINDIANDASMGKWTSVLMEAGVRSLLVSPLILCGETVGTLVLYSVNSWFFDQDTVGLVQTMTSEIGYALERQDALERSRRAESELAYLIQHDKLTGLPNRQRMTEKLAQLIAGARPSGRVASIAVAIDGFHDINARLGHECGDIILREVALRLSQIVLPSGSVGRVGAARFVIISDRFDMLDGLVGAVMASFEDAVDWQTEKVYAVPSVGIVVEAADTADPGVMMRRADLALTRAREAGGGQVRYYDAAMDEEIHRLHRIRAEFAEALRGDGLELFYQPKINLKNHRVCGVEALVRWRRDGGYLAPGAFFPAIDHTDLMRELDWWVMEEALRHSTGWLGQGRSIPISVNLSAMTLQHSDFLSRVQALIMRYPIPDGHLELEVLETISQKEAEAIVHKLAACREIGVSIALDDFGTGASSLVHLQQLPFDTIKIDQRFVRMLLEAPGNEAIIRSMISFAHYTGRQLVVEGVESQPIWDRLLELGCSSGQGYAISPPVNSGKLMEWIGELELASPDPDFVVEASGFTPLGDQFC</sequence>
<dbReference type="PROSITE" id="PS50887">
    <property type="entry name" value="GGDEF"/>
    <property type="match status" value="1"/>
</dbReference>
<dbReference type="GO" id="GO:0020037">
    <property type="term" value="F:heme binding"/>
    <property type="evidence" value="ECO:0007669"/>
    <property type="project" value="InterPro"/>
</dbReference>
<dbReference type="PANTHER" id="PTHR33121">
    <property type="entry name" value="CYCLIC DI-GMP PHOSPHODIESTERASE PDEF"/>
    <property type="match status" value="1"/>
</dbReference>
<proteinExistence type="predicted"/>
<dbReference type="InterPro" id="IPR039379">
    <property type="entry name" value="Protoglobin_sensor_dom"/>
</dbReference>
<dbReference type="InterPro" id="IPR035919">
    <property type="entry name" value="EAL_sf"/>
</dbReference>
<dbReference type="SUPFAM" id="SSF55073">
    <property type="entry name" value="Nucleotide cyclase"/>
    <property type="match status" value="1"/>
</dbReference>
<evidence type="ECO:0000256" key="1">
    <source>
        <dbReference type="ARBA" id="ARBA00015125"/>
    </source>
</evidence>
<dbReference type="GO" id="GO:0071111">
    <property type="term" value="F:cyclic-guanylate-specific phosphodiesterase activity"/>
    <property type="evidence" value="ECO:0007669"/>
    <property type="project" value="InterPro"/>
</dbReference>
<reference evidence="5" key="2">
    <citation type="submission" date="2020-09" db="EMBL/GenBank/DDBJ databases">
        <authorList>
            <person name="Sun Q."/>
            <person name="Kim S."/>
        </authorList>
    </citation>
    <scope>NUCLEOTIDE SEQUENCE</scope>
    <source>
        <strain evidence="5">KCTC 32182</strain>
    </source>
</reference>
<dbReference type="InterPro" id="IPR029787">
    <property type="entry name" value="Nucleotide_cyclase"/>
</dbReference>
<dbReference type="CDD" id="cd01949">
    <property type="entry name" value="GGDEF"/>
    <property type="match status" value="1"/>
</dbReference>
<dbReference type="SMART" id="SM00267">
    <property type="entry name" value="GGDEF"/>
    <property type="match status" value="1"/>
</dbReference>
<dbReference type="InterPro" id="IPR043128">
    <property type="entry name" value="Rev_trsase/Diguanyl_cyclase"/>
</dbReference>
<organism evidence="5 6">
    <name type="scientific">Paludibacterium paludis</name>
    <dbReference type="NCBI Taxonomy" id="1225769"/>
    <lineage>
        <taxon>Bacteria</taxon>
        <taxon>Pseudomonadati</taxon>
        <taxon>Pseudomonadota</taxon>
        <taxon>Betaproteobacteria</taxon>
        <taxon>Neisseriales</taxon>
        <taxon>Chromobacteriaceae</taxon>
        <taxon>Paludibacterium</taxon>
    </lineage>
</organism>
<dbReference type="Gene3D" id="3.20.20.450">
    <property type="entry name" value="EAL domain"/>
    <property type="match status" value="1"/>
</dbReference>
<dbReference type="InterPro" id="IPR044398">
    <property type="entry name" value="Globin-sensor_dom"/>
</dbReference>
<dbReference type="NCBIfam" id="TIGR00254">
    <property type="entry name" value="GGDEF"/>
    <property type="match status" value="1"/>
</dbReference>
<dbReference type="CDD" id="cd01948">
    <property type="entry name" value="EAL"/>
    <property type="match status" value="1"/>
</dbReference>
<dbReference type="InterPro" id="IPR001633">
    <property type="entry name" value="EAL_dom"/>
</dbReference>
<name>A0A918P4H4_9NEIS</name>
<dbReference type="Gene3D" id="3.30.70.270">
    <property type="match status" value="1"/>
</dbReference>
<dbReference type="Proteomes" id="UP000645257">
    <property type="component" value="Unassembled WGS sequence"/>
</dbReference>
<evidence type="ECO:0000313" key="5">
    <source>
        <dbReference type="EMBL" id="GGY20278.1"/>
    </source>
</evidence>
<dbReference type="SMART" id="SM00065">
    <property type="entry name" value="GAF"/>
    <property type="match status" value="1"/>
</dbReference>
<dbReference type="InterPro" id="IPR000160">
    <property type="entry name" value="GGDEF_dom"/>
</dbReference>
<dbReference type="InterPro" id="IPR050706">
    <property type="entry name" value="Cyclic-di-GMP_PDE-like"/>
</dbReference>
<dbReference type="SUPFAM" id="SSF55781">
    <property type="entry name" value="GAF domain-like"/>
    <property type="match status" value="1"/>
</dbReference>
<evidence type="ECO:0000256" key="2">
    <source>
        <dbReference type="ARBA" id="ARBA00029839"/>
    </source>
</evidence>
<dbReference type="Gene3D" id="3.30.450.40">
    <property type="match status" value="1"/>
</dbReference>
<dbReference type="InterPro" id="IPR009050">
    <property type="entry name" value="Globin-like_sf"/>
</dbReference>